<feature type="transmembrane region" description="Helical" evidence="1">
    <location>
        <begin position="30"/>
        <end position="51"/>
    </location>
</feature>
<feature type="non-terminal residue" evidence="2">
    <location>
        <position position="346"/>
    </location>
</feature>
<reference evidence="2 3" key="1">
    <citation type="submission" date="2017-04" db="EMBL/GenBank/DDBJ databases">
        <title>Draft genome sequence of Tuber borchii Vittad., a whitish edible truffle.</title>
        <authorList>
            <consortium name="DOE Joint Genome Institute"/>
            <person name="Murat C."/>
            <person name="Kuo A."/>
            <person name="Barry K.W."/>
            <person name="Clum A."/>
            <person name="Dockter R.B."/>
            <person name="Fauchery L."/>
            <person name="Iotti M."/>
            <person name="Kohler A."/>
            <person name="Labutti K."/>
            <person name="Lindquist E.A."/>
            <person name="Lipzen A."/>
            <person name="Ohm R.A."/>
            <person name="Wang M."/>
            <person name="Grigoriev I.V."/>
            <person name="Zambonelli A."/>
            <person name="Martin F.M."/>
        </authorList>
    </citation>
    <scope>NUCLEOTIDE SEQUENCE [LARGE SCALE GENOMIC DNA]</scope>
    <source>
        <strain evidence="2 3">Tbo3840</strain>
    </source>
</reference>
<keyword evidence="3" id="KW-1185">Reference proteome</keyword>
<dbReference type="AlphaFoldDB" id="A0A2T6ZTW4"/>
<comment type="caution">
    <text evidence="2">The sequence shown here is derived from an EMBL/GenBank/DDBJ whole genome shotgun (WGS) entry which is preliminary data.</text>
</comment>
<name>A0A2T6ZTW4_TUBBO</name>
<dbReference type="OrthoDB" id="3010248at2759"/>
<dbReference type="Proteomes" id="UP000244722">
    <property type="component" value="Unassembled WGS sequence"/>
</dbReference>
<accession>A0A2T6ZTW4</accession>
<evidence type="ECO:0000313" key="3">
    <source>
        <dbReference type="Proteomes" id="UP000244722"/>
    </source>
</evidence>
<feature type="transmembrane region" description="Helical" evidence="1">
    <location>
        <begin position="179"/>
        <end position="202"/>
    </location>
</feature>
<feature type="transmembrane region" description="Helical" evidence="1">
    <location>
        <begin position="146"/>
        <end position="167"/>
    </location>
</feature>
<protein>
    <submittedName>
        <fullName evidence="2">Uncharacterized protein</fullName>
    </submittedName>
</protein>
<gene>
    <name evidence="2" type="ORF">B9Z19DRAFT_925873</name>
</gene>
<sequence length="346" mass="39290">HTDIIRRVTLWLVPIFMLVGNFQFPPLGSLNSFFIAIHLFGDPIHTVYSLLVKLEISRRIHGHWLNSPPPIRGGELYSDQNERKRALRDIATVNVLFDEWNYSAVDMYPQMRWLFDRLEGERRANFIAACREAAHRLSDSRVNDSLRTWLAVGGYIVGVVSAFLKTLESGASNRTAHTIAFALLYSWLIPAVVISASVGGFASTRAGRRVIREIKDELRDDWAIADPANLTYPSIVRLPLSDGLILKDFTTLEKSFSFFGSYSFRHNTSLKFPSPSALETKRTHSWNRPNWFLLLLSCIPVIIATFTAVLLSWMHPPNGLGCRSMTQILFCITWFLSALFTKLTGR</sequence>
<keyword evidence="1" id="KW-0472">Membrane</keyword>
<proteinExistence type="predicted"/>
<evidence type="ECO:0000313" key="2">
    <source>
        <dbReference type="EMBL" id="PUU78939.1"/>
    </source>
</evidence>
<organism evidence="2 3">
    <name type="scientific">Tuber borchii</name>
    <name type="common">White truffle</name>
    <dbReference type="NCBI Taxonomy" id="42251"/>
    <lineage>
        <taxon>Eukaryota</taxon>
        <taxon>Fungi</taxon>
        <taxon>Dikarya</taxon>
        <taxon>Ascomycota</taxon>
        <taxon>Pezizomycotina</taxon>
        <taxon>Pezizomycetes</taxon>
        <taxon>Pezizales</taxon>
        <taxon>Tuberaceae</taxon>
        <taxon>Tuber</taxon>
    </lineage>
</organism>
<feature type="transmembrane region" description="Helical" evidence="1">
    <location>
        <begin position="291"/>
        <end position="313"/>
    </location>
</feature>
<evidence type="ECO:0000256" key="1">
    <source>
        <dbReference type="SAM" id="Phobius"/>
    </source>
</evidence>
<dbReference type="EMBL" id="NESQ01000103">
    <property type="protein sequence ID" value="PUU78939.1"/>
    <property type="molecule type" value="Genomic_DNA"/>
</dbReference>
<keyword evidence="1" id="KW-1133">Transmembrane helix</keyword>
<feature type="transmembrane region" description="Helical" evidence="1">
    <location>
        <begin position="325"/>
        <end position="343"/>
    </location>
</feature>
<feature type="non-terminal residue" evidence="2">
    <location>
        <position position="1"/>
    </location>
</feature>
<keyword evidence="1" id="KW-0812">Transmembrane</keyword>
<feature type="transmembrane region" description="Helical" evidence="1">
    <location>
        <begin position="7"/>
        <end position="24"/>
    </location>
</feature>